<evidence type="ECO:0000313" key="2">
    <source>
        <dbReference type="Proteomes" id="UP001431935"/>
    </source>
</evidence>
<proteinExistence type="predicted"/>
<keyword evidence="2" id="KW-1185">Reference proteome</keyword>
<evidence type="ECO:0008006" key="3">
    <source>
        <dbReference type="Google" id="ProtNLM"/>
    </source>
</evidence>
<name>A0ABZ2AI02_9BACT</name>
<accession>A0ABZ2AI02</accession>
<dbReference type="EMBL" id="CP143578">
    <property type="protein sequence ID" value="WVN21415.1"/>
    <property type="molecule type" value="Genomic_DNA"/>
</dbReference>
<dbReference type="RefSeq" id="WP_330463453.1">
    <property type="nucleotide sequence ID" value="NZ_CP143578.1"/>
</dbReference>
<dbReference type="Proteomes" id="UP001431935">
    <property type="component" value="Chromosome"/>
</dbReference>
<reference evidence="1" key="1">
    <citation type="submission" date="2024-01" db="EMBL/GenBank/DDBJ databases">
        <title>Complete genome sequence of Mycoplasma gateae strain 3700.</title>
        <authorList>
            <person name="Spergser J."/>
        </authorList>
    </citation>
    <scope>NUCLEOTIDE SEQUENCE [LARGE SCALE GENOMIC DNA]</scope>
    <source>
        <strain evidence="1">3700</strain>
    </source>
</reference>
<gene>
    <name evidence="1" type="ORF">V2E26_00165</name>
</gene>
<sequence length="254" mass="30752">MTKIFQFKNTILAEFIEICNKNSLWYSLDNYSLLSLVNDLEYWNETDHHEVFMTFESYEKLKNLYPNKVLDSVKYSDYFSLQNKFVYDIFKINDDCPFININIIIPSSISRIKKFFKNKNKIKSFSQFYSTINYTNIPKIKNKITLSKFVKPFLKSINYKDINEYLYDEKYEGFIITSPIINNSFLKKWLTNTDFHLRIFEKDGMKINVINEYKNYLKNVYGNKWNEIKNIEIDKRYINVKNIIKYEAFDEKEN</sequence>
<protein>
    <recommendedName>
        <fullName evidence="3">Lipopolysaccharide cholinephosphotransferase</fullName>
    </recommendedName>
</protein>
<organism evidence="1 2">
    <name type="scientific">Metamycoplasma gateae</name>
    <dbReference type="NCBI Taxonomy" id="35769"/>
    <lineage>
        <taxon>Bacteria</taxon>
        <taxon>Bacillati</taxon>
        <taxon>Mycoplasmatota</taxon>
        <taxon>Mycoplasmoidales</taxon>
        <taxon>Metamycoplasmataceae</taxon>
        <taxon>Metamycoplasma</taxon>
    </lineage>
</organism>
<evidence type="ECO:0000313" key="1">
    <source>
        <dbReference type="EMBL" id="WVN21415.1"/>
    </source>
</evidence>